<feature type="repeat" description="NHL" evidence="2">
    <location>
        <begin position="215"/>
        <end position="258"/>
    </location>
</feature>
<sequence length="395" mass="44582">MNLETIKGRLKDLRTNISMNFKILHSKLDEYEQLIGEELDRLLNGVIQQATTPNSDSRDVEWKIELQELGQTRGSLFNETNGKLGEVEVLGDIRLNWNQIEFDNAMQNMCVIDNSLKVKEVEEFSPFTGCREGHLPGELHGPRGLSVDILDNIYISDQYNKRIQIFSKNGEYLQHFGDEHLTGPWSVAVIGDNAYVTDAGQHSVFWFKISESKLVKKSGGKGTGNGQFNVPHGIDGGGDDLIYICDCFNNRITVLDQQLDFVKQQCELQVMRPDDVIVKDNMIFVLDSNDPCFHAFNIDGVKVFSIIHGVNDNEPHMTKWGYFFAINWEKGLVLISDAVNHCLRIFSLKGELVQTLGQVGIDKGEFMTPQGVGIMSDKRVVTVCLDKKSDMLQIF</sequence>
<dbReference type="PANTHER" id="PTHR24104">
    <property type="entry name" value="E3 UBIQUITIN-PROTEIN LIGASE NHLRC1-RELATED"/>
    <property type="match status" value="1"/>
</dbReference>
<evidence type="ECO:0000313" key="3">
    <source>
        <dbReference type="EMBL" id="KAI6649275.1"/>
    </source>
</evidence>
<dbReference type="GO" id="GO:0061630">
    <property type="term" value="F:ubiquitin protein ligase activity"/>
    <property type="evidence" value="ECO:0007669"/>
    <property type="project" value="TreeGrafter"/>
</dbReference>
<dbReference type="PROSITE" id="PS51125">
    <property type="entry name" value="NHL"/>
    <property type="match status" value="2"/>
</dbReference>
<dbReference type="CDD" id="cd05819">
    <property type="entry name" value="NHL"/>
    <property type="match status" value="1"/>
</dbReference>
<dbReference type="GO" id="GO:0000209">
    <property type="term" value="P:protein polyubiquitination"/>
    <property type="evidence" value="ECO:0007669"/>
    <property type="project" value="TreeGrafter"/>
</dbReference>
<proteinExistence type="predicted"/>
<dbReference type="PANTHER" id="PTHR24104:SF50">
    <property type="entry name" value="SMP-30_GLUCONOLACTONASE_LRE-LIKE REGION DOMAIN-CONTAINING PROTEIN"/>
    <property type="match status" value="1"/>
</dbReference>
<reference evidence="3 4" key="1">
    <citation type="journal article" date="2023" name="BMC Biol.">
        <title>The compact genome of the sponge Oopsacas minuta (Hexactinellida) is lacking key metazoan core genes.</title>
        <authorList>
            <person name="Santini S."/>
            <person name="Schenkelaars Q."/>
            <person name="Jourda C."/>
            <person name="Duchesne M."/>
            <person name="Belahbib H."/>
            <person name="Rocher C."/>
            <person name="Selva M."/>
            <person name="Riesgo A."/>
            <person name="Vervoort M."/>
            <person name="Leys S.P."/>
            <person name="Kodjabachian L."/>
            <person name="Le Bivic A."/>
            <person name="Borchiellini C."/>
            <person name="Claverie J.M."/>
            <person name="Renard E."/>
        </authorList>
    </citation>
    <scope>NUCLEOTIDE SEQUENCE [LARGE SCALE GENOMIC DNA]</scope>
    <source>
        <strain evidence="3">SPO-2</strain>
    </source>
</reference>
<keyword evidence="4" id="KW-1185">Reference proteome</keyword>
<dbReference type="SUPFAM" id="SSF101898">
    <property type="entry name" value="NHL repeat"/>
    <property type="match status" value="1"/>
</dbReference>
<gene>
    <name evidence="3" type="ORF">LOD99_11642</name>
</gene>
<evidence type="ECO:0000313" key="4">
    <source>
        <dbReference type="Proteomes" id="UP001165289"/>
    </source>
</evidence>
<dbReference type="InterPro" id="IPR050952">
    <property type="entry name" value="TRIM-NHL_E3_ligases"/>
</dbReference>
<comment type="caution">
    <text evidence="3">The sequence shown here is derived from an EMBL/GenBank/DDBJ whole genome shotgun (WGS) entry which is preliminary data.</text>
</comment>
<dbReference type="GO" id="GO:0043161">
    <property type="term" value="P:proteasome-mediated ubiquitin-dependent protein catabolic process"/>
    <property type="evidence" value="ECO:0007669"/>
    <property type="project" value="TreeGrafter"/>
</dbReference>
<dbReference type="InterPro" id="IPR011042">
    <property type="entry name" value="6-blade_b-propeller_TolB-like"/>
</dbReference>
<feature type="repeat" description="NHL" evidence="2">
    <location>
        <begin position="131"/>
        <end position="169"/>
    </location>
</feature>
<accession>A0AAV7JK31</accession>
<keyword evidence="1" id="KW-0677">Repeat</keyword>
<dbReference type="Gene3D" id="2.120.10.30">
    <property type="entry name" value="TolB, C-terminal domain"/>
    <property type="match status" value="2"/>
</dbReference>
<evidence type="ECO:0000256" key="1">
    <source>
        <dbReference type="ARBA" id="ARBA00022737"/>
    </source>
</evidence>
<dbReference type="InterPro" id="IPR001258">
    <property type="entry name" value="NHL_repeat"/>
</dbReference>
<dbReference type="EMBL" id="JAKMXF010000321">
    <property type="protein sequence ID" value="KAI6649275.1"/>
    <property type="molecule type" value="Genomic_DNA"/>
</dbReference>
<evidence type="ECO:0000256" key="2">
    <source>
        <dbReference type="PROSITE-ProRule" id="PRU00504"/>
    </source>
</evidence>
<name>A0AAV7JK31_9METZ</name>
<protein>
    <submittedName>
        <fullName evidence="3">E3 ubiquitin-protein ligase TRIM71-like</fullName>
    </submittedName>
</protein>
<dbReference type="AlphaFoldDB" id="A0AAV7JK31"/>
<dbReference type="Proteomes" id="UP001165289">
    <property type="component" value="Unassembled WGS sequence"/>
</dbReference>
<organism evidence="3 4">
    <name type="scientific">Oopsacas minuta</name>
    <dbReference type="NCBI Taxonomy" id="111878"/>
    <lineage>
        <taxon>Eukaryota</taxon>
        <taxon>Metazoa</taxon>
        <taxon>Porifera</taxon>
        <taxon>Hexactinellida</taxon>
        <taxon>Hexasterophora</taxon>
        <taxon>Lyssacinosida</taxon>
        <taxon>Leucopsacidae</taxon>
        <taxon>Oopsacas</taxon>
    </lineage>
</organism>